<accession>S3CGI4</accession>
<dbReference type="EMBL" id="KE148156">
    <property type="protein sequence ID" value="EPE05398.1"/>
    <property type="molecule type" value="Genomic_DNA"/>
</dbReference>
<proteinExistence type="predicted"/>
<dbReference type="OrthoDB" id="2942798at2759"/>
<dbReference type="HOGENOM" id="CLU_069414_3_0_1"/>
<dbReference type="Proteomes" id="UP000016923">
    <property type="component" value="Unassembled WGS sequence"/>
</dbReference>
<dbReference type="eggNOG" id="ENOG502SY0D">
    <property type="taxonomic scope" value="Eukaryota"/>
</dbReference>
<organism evidence="1 2">
    <name type="scientific">Ophiostoma piceae (strain UAMH 11346)</name>
    <name type="common">Sap stain fungus</name>
    <dbReference type="NCBI Taxonomy" id="1262450"/>
    <lineage>
        <taxon>Eukaryota</taxon>
        <taxon>Fungi</taxon>
        <taxon>Dikarya</taxon>
        <taxon>Ascomycota</taxon>
        <taxon>Pezizomycotina</taxon>
        <taxon>Sordariomycetes</taxon>
        <taxon>Sordariomycetidae</taxon>
        <taxon>Ophiostomatales</taxon>
        <taxon>Ophiostomataceae</taxon>
        <taxon>Ophiostoma</taxon>
    </lineage>
</organism>
<dbReference type="AlphaFoldDB" id="S3CGI4"/>
<evidence type="ECO:0000313" key="1">
    <source>
        <dbReference type="EMBL" id="EPE05398.1"/>
    </source>
</evidence>
<gene>
    <name evidence="1" type="ORF">F503_02137</name>
</gene>
<name>S3CGI4_OPHP1</name>
<dbReference type="InterPro" id="IPR011009">
    <property type="entry name" value="Kinase-like_dom_sf"/>
</dbReference>
<dbReference type="SUPFAM" id="SSF56112">
    <property type="entry name" value="Protein kinase-like (PK-like)"/>
    <property type="match status" value="1"/>
</dbReference>
<protein>
    <submittedName>
        <fullName evidence="1">Uncharacterized protein</fullName>
    </submittedName>
</protein>
<sequence length="249" mass="28670">MGRKGSPEPPEYFFEYPRMVKFRVGLSIVHASATLFSRTYPHILNASIVPRPWYRPMRLLAAWLPCSLQRLLKIYLPGAFMPPRVVVKQLLKTDECATELFDNEIRAYGRLQHLQGTAIPRAIPRFFGEGTCEGKRALVLSLIDGPTAVQQQEPMSVEAFQQKVEITLAKFEAANMVYADVKLDRVILAENGELVIIDLEFVHEPEDRPERRFRNAVISFVDRYRQFLKNMETQRARLDGSSRAAYQKR</sequence>
<evidence type="ECO:0000313" key="2">
    <source>
        <dbReference type="Proteomes" id="UP000016923"/>
    </source>
</evidence>
<keyword evidence="2" id="KW-1185">Reference proteome</keyword>
<reference evidence="1 2" key="1">
    <citation type="journal article" date="2013" name="BMC Genomics">
        <title>The genome and transcriptome of the pine saprophyte Ophiostoma piceae, and a comparison with the bark beetle-associated pine pathogen Grosmannia clavigera.</title>
        <authorList>
            <person name="Haridas S."/>
            <person name="Wang Y."/>
            <person name="Lim L."/>
            <person name="Massoumi Alamouti S."/>
            <person name="Jackman S."/>
            <person name="Docking R."/>
            <person name="Robertson G."/>
            <person name="Birol I."/>
            <person name="Bohlmann J."/>
            <person name="Breuil C."/>
        </authorList>
    </citation>
    <scope>NUCLEOTIDE SEQUENCE [LARGE SCALE GENOMIC DNA]</scope>
    <source>
        <strain evidence="1 2">UAMH 11346</strain>
    </source>
</reference>
<dbReference type="VEuPathDB" id="FungiDB:F503_02137"/>